<gene>
    <name evidence="9" type="ORF">DWX41_02505</name>
</gene>
<evidence type="ECO:0000313" key="10">
    <source>
        <dbReference type="Proteomes" id="UP000261111"/>
    </source>
</evidence>
<dbReference type="FunFam" id="3.40.640.10:FF:000046">
    <property type="entry name" value="Cystathionine gamma-lyase"/>
    <property type="match status" value="1"/>
</dbReference>
<comment type="catalytic activity">
    <reaction evidence="6">
        <text>L-methionine + H2O = methanethiol + 2-oxobutanoate + NH4(+)</text>
        <dbReference type="Rhea" id="RHEA:23800"/>
        <dbReference type="ChEBI" id="CHEBI:15377"/>
        <dbReference type="ChEBI" id="CHEBI:16007"/>
        <dbReference type="ChEBI" id="CHEBI:16763"/>
        <dbReference type="ChEBI" id="CHEBI:28938"/>
        <dbReference type="ChEBI" id="CHEBI:57844"/>
        <dbReference type="EC" id="4.4.1.11"/>
    </reaction>
    <physiologicalReaction direction="left-to-right" evidence="6">
        <dbReference type="Rhea" id="RHEA:23801"/>
    </physiologicalReaction>
</comment>
<dbReference type="CDD" id="cd00614">
    <property type="entry name" value="CGS_like"/>
    <property type="match status" value="1"/>
</dbReference>
<comment type="caution">
    <text evidence="9">The sequence shown here is derived from an EMBL/GenBank/DDBJ whole genome shotgun (WGS) entry which is preliminary data.</text>
</comment>
<evidence type="ECO:0000256" key="8">
    <source>
        <dbReference type="RuleBase" id="RU362118"/>
    </source>
</evidence>
<dbReference type="PANTHER" id="PTHR11808:SF80">
    <property type="entry name" value="CYSTATHIONINE GAMMA-LYASE"/>
    <property type="match status" value="1"/>
</dbReference>
<feature type="modified residue" description="N6-(pyridoxal phosphate)lysine" evidence="7">
    <location>
        <position position="208"/>
    </location>
</feature>
<dbReference type="PIRSF" id="PIRSF001434">
    <property type="entry name" value="CGS"/>
    <property type="match status" value="1"/>
</dbReference>
<evidence type="ECO:0000256" key="5">
    <source>
        <dbReference type="ARBA" id="ARBA00048780"/>
    </source>
</evidence>
<dbReference type="PANTHER" id="PTHR11808">
    <property type="entry name" value="TRANS-SULFURATION ENZYME FAMILY MEMBER"/>
    <property type="match status" value="1"/>
</dbReference>
<dbReference type="AlphaFoldDB" id="A0A3E2X2X6"/>
<dbReference type="Pfam" id="PF01053">
    <property type="entry name" value="Cys_Met_Meta_PP"/>
    <property type="match status" value="1"/>
</dbReference>
<evidence type="ECO:0000256" key="2">
    <source>
        <dbReference type="ARBA" id="ARBA00022898"/>
    </source>
</evidence>
<dbReference type="GO" id="GO:0005737">
    <property type="term" value="C:cytoplasm"/>
    <property type="evidence" value="ECO:0007669"/>
    <property type="project" value="TreeGrafter"/>
</dbReference>
<dbReference type="GO" id="GO:0030170">
    <property type="term" value="F:pyridoxal phosphate binding"/>
    <property type="evidence" value="ECO:0007669"/>
    <property type="project" value="InterPro"/>
</dbReference>
<dbReference type="InterPro" id="IPR015424">
    <property type="entry name" value="PyrdxlP-dep_Trfase"/>
</dbReference>
<reference evidence="9 10" key="1">
    <citation type="submission" date="2018-08" db="EMBL/GenBank/DDBJ databases">
        <title>A genome reference for cultivated species of the human gut microbiota.</title>
        <authorList>
            <person name="Zou Y."/>
            <person name="Xue W."/>
            <person name="Luo G."/>
        </authorList>
    </citation>
    <scope>NUCLEOTIDE SEQUENCE [LARGE SCALE GENOMIC DNA]</scope>
    <source>
        <strain evidence="9 10">AF19-21</strain>
    </source>
</reference>
<dbReference type="SUPFAM" id="SSF53383">
    <property type="entry name" value="PLP-dependent transferases"/>
    <property type="match status" value="1"/>
</dbReference>
<dbReference type="EC" id="4.4.1.2" evidence="3"/>
<comment type="similarity">
    <text evidence="8">Belongs to the trans-sulfuration enzymes family.</text>
</comment>
<keyword evidence="9" id="KW-0808">Transferase</keyword>
<comment type="cofactor">
    <cofactor evidence="1 8">
        <name>pyridoxal 5'-phosphate</name>
        <dbReference type="ChEBI" id="CHEBI:597326"/>
    </cofactor>
</comment>
<evidence type="ECO:0000256" key="1">
    <source>
        <dbReference type="ARBA" id="ARBA00001933"/>
    </source>
</evidence>
<keyword evidence="2 7" id="KW-0663">Pyridoxal phosphate</keyword>
<dbReference type="GO" id="GO:0047982">
    <property type="term" value="F:homocysteine desulfhydrase activity"/>
    <property type="evidence" value="ECO:0007669"/>
    <property type="project" value="UniProtKB-EC"/>
</dbReference>
<protein>
    <recommendedName>
        <fullName evidence="3">homocysteine desulfhydrase</fullName>
        <ecNumber evidence="3">4.4.1.2</ecNumber>
    </recommendedName>
    <alternativeName>
        <fullName evidence="4">Homocysteine desulfhydrase</fullName>
    </alternativeName>
</protein>
<dbReference type="EMBL" id="QVIA01000002">
    <property type="protein sequence ID" value="RGC35176.1"/>
    <property type="molecule type" value="Genomic_DNA"/>
</dbReference>
<dbReference type="Gene3D" id="3.40.640.10">
    <property type="entry name" value="Type I PLP-dependent aspartate aminotransferase-like (Major domain)"/>
    <property type="match status" value="1"/>
</dbReference>
<evidence type="ECO:0000256" key="4">
    <source>
        <dbReference type="ARBA" id="ARBA00047199"/>
    </source>
</evidence>
<evidence type="ECO:0000313" key="9">
    <source>
        <dbReference type="EMBL" id="RGC35176.1"/>
    </source>
</evidence>
<dbReference type="GO" id="GO:0019346">
    <property type="term" value="P:transsulfuration"/>
    <property type="evidence" value="ECO:0007669"/>
    <property type="project" value="InterPro"/>
</dbReference>
<name>A0A3E2X2X6_9FIRM</name>
<dbReference type="InterPro" id="IPR015421">
    <property type="entry name" value="PyrdxlP-dep_Trfase_major"/>
</dbReference>
<dbReference type="InterPro" id="IPR015422">
    <property type="entry name" value="PyrdxlP-dep_Trfase_small"/>
</dbReference>
<organism evidence="9 10">
    <name type="scientific">Hungatella hathewayi</name>
    <dbReference type="NCBI Taxonomy" id="154046"/>
    <lineage>
        <taxon>Bacteria</taxon>
        <taxon>Bacillati</taxon>
        <taxon>Bacillota</taxon>
        <taxon>Clostridia</taxon>
        <taxon>Lachnospirales</taxon>
        <taxon>Lachnospiraceae</taxon>
        <taxon>Hungatella</taxon>
    </lineage>
</organism>
<comment type="catalytic activity">
    <reaction evidence="5">
        <text>L-homocysteine + H2O = 2-oxobutanoate + hydrogen sulfide + NH4(+) + H(+)</text>
        <dbReference type="Rhea" id="RHEA:14501"/>
        <dbReference type="ChEBI" id="CHEBI:15377"/>
        <dbReference type="ChEBI" id="CHEBI:15378"/>
        <dbReference type="ChEBI" id="CHEBI:16763"/>
        <dbReference type="ChEBI" id="CHEBI:28938"/>
        <dbReference type="ChEBI" id="CHEBI:29919"/>
        <dbReference type="ChEBI" id="CHEBI:58199"/>
        <dbReference type="EC" id="4.4.1.2"/>
    </reaction>
    <physiologicalReaction direction="left-to-right" evidence="5">
        <dbReference type="Rhea" id="RHEA:14502"/>
    </physiologicalReaction>
</comment>
<dbReference type="GO" id="GO:0016740">
    <property type="term" value="F:transferase activity"/>
    <property type="evidence" value="ECO:0007669"/>
    <property type="project" value="UniProtKB-KW"/>
</dbReference>
<proteinExistence type="inferred from homology"/>
<dbReference type="Gene3D" id="3.90.1150.10">
    <property type="entry name" value="Aspartate Aminotransferase, domain 1"/>
    <property type="match status" value="1"/>
</dbReference>
<evidence type="ECO:0000256" key="3">
    <source>
        <dbReference type="ARBA" id="ARBA00047175"/>
    </source>
</evidence>
<dbReference type="GO" id="GO:0018826">
    <property type="term" value="F:methionine gamma-lyase activity"/>
    <property type="evidence" value="ECO:0007669"/>
    <property type="project" value="UniProtKB-EC"/>
</dbReference>
<dbReference type="InterPro" id="IPR000277">
    <property type="entry name" value="Cys/Met-Metab_PyrdxlP-dep_enz"/>
</dbReference>
<evidence type="ECO:0000256" key="7">
    <source>
        <dbReference type="PIRSR" id="PIRSR001434-2"/>
    </source>
</evidence>
<accession>A0A3E2X2X6</accession>
<sequence length="393" mass="43758">MDKVMNQDLLTVTHLGENPDKYMNAVVPPVFMNSLHVFDTYEKQSTVNLKEDFVYGRTANPTTTILEKKIAALEHGKKAVAFSSGMGAATAAVFSIAKTGDHIICMRNVYFPVKRLLDEYCVERLGMEVTYVAGDDIRELENAIKMNTSLIILESPATFIFKVVDVAAIAGIAKKHGIKTYIDNTFCTPIFSKPLDLGIDIVMHSISKYIGGHSDINGGVLVSKDAELMDNVQLHYREYFASILGPMEAWLAIRGLRTLPLRVKQHQETAMAVAQYLENHPKVEKVYYTGLASHPQHEIIQKQMTGHTGLMSFLLKENASKAVEFIDHLKLFGKGCSWGGFESLALCPVKNIASEDLQFMGLTEKERGLIRIHCGLEGTENLQEDLRQAFEAI</sequence>
<dbReference type="Proteomes" id="UP000261111">
    <property type="component" value="Unassembled WGS sequence"/>
</dbReference>
<evidence type="ECO:0000256" key="6">
    <source>
        <dbReference type="ARBA" id="ARBA00052699"/>
    </source>
</evidence>